<dbReference type="RefSeq" id="WP_023579923.1">
    <property type="nucleotide sequence ID" value="NZ_AVGG01000017.1"/>
</dbReference>
<sequence>MKNPIYPCLWFDNQAKDAAAFYCTVFNDTEITAENPIVVTFESAGQKFMCLNGGSLFKINPSISFFVVCETEEELMKAWNILIDDGSVLMALDKYEWSEKYGWVQDKFGVNWQLSFGKLADVGQKFTPTLMFTENVHGKAEQAINFYTSVFKNSDIIGILRYTEDDHDVAGTVKHAQFRLNKNVFMAMDSGLAKGFGFNEAVSFVVECENQEEIDYFWEKLTEGGEESMCGWLKDQYGVSWQIIPEILENLMNNPEKSQKVVEAFLKMKKFDIETLLNA</sequence>
<dbReference type="CDD" id="cd06588">
    <property type="entry name" value="PhnB_like"/>
    <property type="match status" value="2"/>
</dbReference>
<evidence type="ECO:0000259" key="1">
    <source>
        <dbReference type="Pfam" id="PF06983"/>
    </source>
</evidence>
<dbReference type="PATRIC" id="fig|1341181.4.peg.2313"/>
<dbReference type="STRING" id="1341181.FLJC2902T_23520"/>
<dbReference type="AlphaFoldDB" id="V6SK83"/>
<proteinExistence type="predicted"/>
<dbReference type="SUPFAM" id="SSF54593">
    <property type="entry name" value="Glyoxalase/Bleomycin resistance protein/Dihydroxybiphenyl dioxygenase"/>
    <property type="match status" value="2"/>
</dbReference>
<dbReference type="EMBL" id="AVGG01000017">
    <property type="protein sequence ID" value="ESU27011.1"/>
    <property type="molecule type" value="Genomic_DNA"/>
</dbReference>
<accession>V6SK83</accession>
<dbReference type="PANTHER" id="PTHR33990">
    <property type="entry name" value="PROTEIN YJDN-RELATED"/>
    <property type="match status" value="1"/>
</dbReference>
<organism evidence="2 3">
    <name type="scientific">Flavobacterium limnosediminis JC2902</name>
    <dbReference type="NCBI Taxonomy" id="1341181"/>
    <lineage>
        <taxon>Bacteria</taxon>
        <taxon>Pseudomonadati</taxon>
        <taxon>Bacteroidota</taxon>
        <taxon>Flavobacteriia</taxon>
        <taxon>Flavobacteriales</taxon>
        <taxon>Flavobacteriaceae</taxon>
        <taxon>Flavobacterium</taxon>
    </lineage>
</organism>
<gene>
    <name evidence="2" type="ORF">FLJC2902T_23520</name>
</gene>
<dbReference type="InterPro" id="IPR028973">
    <property type="entry name" value="PhnB-like"/>
</dbReference>
<keyword evidence="2" id="KW-0808">Transferase</keyword>
<feature type="domain" description="PhnB-like" evidence="1">
    <location>
        <begin position="124"/>
        <end position="244"/>
    </location>
</feature>
<dbReference type="Gene3D" id="3.30.720.100">
    <property type="match status" value="1"/>
</dbReference>
<keyword evidence="2" id="KW-0830">Ubiquinone</keyword>
<dbReference type="Pfam" id="PF06983">
    <property type="entry name" value="3-dmu-9_3-mt"/>
    <property type="match status" value="2"/>
</dbReference>
<feature type="domain" description="PhnB-like" evidence="1">
    <location>
        <begin position="5"/>
        <end position="114"/>
    </location>
</feature>
<dbReference type="eggNOG" id="COG3865">
    <property type="taxonomic scope" value="Bacteria"/>
</dbReference>
<dbReference type="OrthoDB" id="9806473at2"/>
<evidence type="ECO:0000313" key="3">
    <source>
        <dbReference type="Proteomes" id="UP000018004"/>
    </source>
</evidence>
<evidence type="ECO:0000313" key="2">
    <source>
        <dbReference type="EMBL" id="ESU27011.1"/>
    </source>
</evidence>
<protein>
    <submittedName>
        <fullName evidence="2">3-demethylubiquinone-9 3-methyltransferase</fullName>
    </submittedName>
</protein>
<dbReference type="Gene3D" id="3.30.720.110">
    <property type="match status" value="1"/>
</dbReference>
<reference evidence="2 3" key="1">
    <citation type="submission" date="2013-08" db="EMBL/GenBank/DDBJ databases">
        <title>Flavobacterium limnosediminis JC2902 genome sequencing.</title>
        <authorList>
            <person name="Lee K."/>
            <person name="Yi H."/>
            <person name="Park S."/>
            <person name="Chun J."/>
        </authorList>
    </citation>
    <scope>NUCLEOTIDE SEQUENCE [LARGE SCALE GENOMIC DNA]</scope>
    <source>
        <strain evidence="2 3">JC2902</strain>
    </source>
</reference>
<dbReference type="InterPro" id="IPR029068">
    <property type="entry name" value="Glyas_Bleomycin-R_OHBP_Dase"/>
</dbReference>
<dbReference type="Proteomes" id="UP000018004">
    <property type="component" value="Unassembled WGS sequence"/>
</dbReference>
<dbReference type="GO" id="GO:0008168">
    <property type="term" value="F:methyltransferase activity"/>
    <property type="evidence" value="ECO:0007669"/>
    <property type="project" value="UniProtKB-KW"/>
</dbReference>
<dbReference type="GO" id="GO:0032259">
    <property type="term" value="P:methylation"/>
    <property type="evidence" value="ECO:0007669"/>
    <property type="project" value="UniProtKB-KW"/>
</dbReference>
<comment type="caution">
    <text evidence="2">The sequence shown here is derived from an EMBL/GenBank/DDBJ whole genome shotgun (WGS) entry which is preliminary data.</text>
</comment>
<keyword evidence="2" id="KW-0489">Methyltransferase</keyword>
<keyword evidence="3" id="KW-1185">Reference proteome</keyword>
<name>V6SK83_9FLAO</name>
<dbReference type="Gene3D" id="3.10.180.10">
    <property type="entry name" value="2,3-Dihydroxybiphenyl 1,2-Dioxygenase, domain 1"/>
    <property type="match status" value="1"/>
</dbReference>
<dbReference type="PANTHER" id="PTHR33990:SF4">
    <property type="entry name" value="PHNB-LIKE DOMAIN-CONTAINING PROTEIN"/>
    <property type="match status" value="1"/>
</dbReference>